<dbReference type="Proteomes" id="UP000743899">
    <property type="component" value="Unassembled WGS sequence"/>
</dbReference>
<keyword evidence="3" id="KW-0378">Hydrolase</keyword>
<accession>A0ABX0A326</accession>
<evidence type="ECO:0000256" key="4">
    <source>
        <dbReference type="ARBA" id="ARBA00022825"/>
    </source>
</evidence>
<organism evidence="5 6">
    <name type="scientific">Pallidibacillus pasinlerensis</name>
    <dbReference type="NCBI Taxonomy" id="2703818"/>
    <lineage>
        <taxon>Bacteria</taxon>
        <taxon>Bacillati</taxon>
        <taxon>Bacillota</taxon>
        <taxon>Bacilli</taxon>
        <taxon>Bacillales</taxon>
        <taxon>Bacillaceae</taxon>
        <taxon>Pallidibacillus</taxon>
    </lineage>
</organism>
<dbReference type="InterPro" id="IPR029062">
    <property type="entry name" value="Class_I_gatase-like"/>
</dbReference>
<reference evidence="5 6" key="1">
    <citation type="submission" date="2020-01" db="EMBL/GenBank/DDBJ databases">
        <title>A novel Bacillus sp. from Pasinler.</title>
        <authorList>
            <person name="Adiguzel A."/>
            <person name="Ay H."/>
            <person name="Baltaci M.O."/>
        </authorList>
    </citation>
    <scope>NUCLEOTIDE SEQUENCE [LARGE SCALE GENOMIC DNA]</scope>
    <source>
        <strain evidence="5 6">P1</strain>
    </source>
</reference>
<name>A0ABX0A326_9BACI</name>
<sequence length="224" mass="26236">MVNMLFSQYNFHKKWAKDTVRKYLNDKQKVLVIPFSFNNKIQNDGDWQKAYSKSGKYYQNIVQPFNDFGIKDENIDWLNYFADTKETTVEKLKNSDVIFFTGGLPDRMMDRLQKFDIIDEIERFHGIVIGVSAGALIQLADYHISPDDDYKYFSYNKGLNFINDFFIEVHYDESELQNRYIEKVLKEKTNCVYGITDKGGIIVDQGNVTLVGDTRKFTKEKVFG</sequence>
<comment type="similarity">
    <text evidence="1">Belongs to the peptidase S51 family.</text>
</comment>
<evidence type="ECO:0000256" key="2">
    <source>
        <dbReference type="ARBA" id="ARBA00022670"/>
    </source>
</evidence>
<dbReference type="EMBL" id="JAACYS010000035">
    <property type="protein sequence ID" value="NCU17836.1"/>
    <property type="molecule type" value="Genomic_DNA"/>
</dbReference>
<keyword evidence="2" id="KW-0645">Protease</keyword>
<dbReference type="Gene3D" id="3.40.50.880">
    <property type="match status" value="1"/>
</dbReference>
<evidence type="ECO:0000313" key="6">
    <source>
        <dbReference type="Proteomes" id="UP000743899"/>
    </source>
</evidence>
<comment type="caution">
    <text evidence="5">The sequence shown here is derived from an EMBL/GenBank/DDBJ whole genome shotgun (WGS) entry which is preliminary data.</text>
</comment>
<dbReference type="Pfam" id="PF03575">
    <property type="entry name" value="Peptidase_S51"/>
    <property type="match status" value="1"/>
</dbReference>
<dbReference type="SUPFAM" id="SSF52317">
    <property type="entry name" value="Class I glutamine amidotransferase-like"/>
    <property type="match status" value="1"/>
</dbReference>
<proteinExistence type="inferred from homology"/>
<evidence type="ECO:0000256" key="1">
    <source>
        <dbReference type="ARBA" id="ARBA00006534"/>
    </source>
</evidence>
<dbReference type="InterPro" id="IPR005320">
    <property type="entry name" value="Peptidase_S51"/>
</dbReference>
<keyword evidence="6" id="KW-1185">Reference proteome</keyword>
<evidence type="ECO:0000313" key="5">
    <source>
        <dbReference type="EMBL" id="NCU17836.1"/>
    </source>
</evidence>
<protein>
    <submittedName>
        <fullName evidence="5">Type 1 glutamine amidotransferase-like domain-containing protein</fullName>
    </submittedName>
</protein>
<dbReference type="RefSeq" id="WP_161920666.1">
    <property type="nucleotide sequence ID" value="NZ_JAACYS010000035.1"/>
</dbReference>
<evidence type="ECO:0000256" key="3">
    <source>
        <dbReference type="ARBA" id="ARBA00022801"/>
    </source>
</evidence>
<gene>
    <name evidence="5" type="ORF">GW534_08830</name>
</gene>
<keyword evidence="4" id="KW-0720">Serine protease</keyword>